<accession>A0A8H6X267</accession>
<comment type="caution">
    <text evidence="5">The sequence shown here is derived from an EMBL/GenBank/DDBJ whole genome shotgun (WGS) entry which is preliminary data.</text>
</comment>
<comment type="subcellular location">
    <subcellularLocation>
        <location evidence="1">Nucleus</location>
    </subcellularLocation>
</comment>
<dbReference type="InterPro" id="IPR050613">
    <property type="entry name" value="Sec_Metabolite_Reg"/>
</dbReference>
<dbReference type="InterPro" id="IPR001138">
    <property type="entry name" value="Zn2Cys6_DnaBD"/>
</dbReference>
<organism evidence="5 6">
    <name type="scientific">Mycena venus</name>
    <dbReference type="NCBI Taxonomy" id="2733690"/>
    <lineage>
        <taxon>Eukaryota</taxon>
        <taxon>Fungi</taxon>
        <taxon>Dikarya</taxon>
        <taxon>Basidiomycota</taxon>
        <taxon>Agaricomycotina</taxon>
        <taxon>Agaricomycetes</taxon>
        <taxon>Agaricomycetidae</taxon>
        <taxon>Agaricales</taxon>
        <taxon>Marasmiineae</taxon>
        <taxon>Mycenaceae</taxon>
        <taxon>Mycena</taxon>
    </lineage>
</organism>
<dbReference type="CDD" id="cd00067">
    <property type="entry name" value="GAL4"/>
    <property type="match status" value="1"/>
</dbReference>
<proteinExistence type="predicted"/>
<evidence type="ECO:0000259" key="4">
    <source>
        <dbReference type="PROSITE" id="PS50048"/>
    </source>
</evidence>
<dbReference type="PROSITE" id="PS00463">
    <property type="entry name" value="ZN2_CY6_FUNGAL_1"/>
    <property type="match status" value="1"/>
</dbReference>
<dbReference type="Gene3D" id="4.10.240.10">
    <property type="entry name" value="Zn(2)-C6 fungal-type DNA-binding domain"/>
    <property type="match status" value="1"/>
</dbReference>
<dbReference type="SMART" id="SM00066">
    <property type="entry name" value="GAL4"/>
    <property type="match status" value="1"/>
</dbReference>
<dbReference type="GO" id="GO:0005634">
    <property type="term" value="C:nucleus"/>
    <property type="evidence" value="ECO:0007669"/>
    <property type="project" value="UniProtKB-SubCell"/>
</dbReference>
<evidence type="ECO:0000313" key="6">
    <source>
        <dbReference type="Proteomes" id="UP000620124"/>
    </source>
</evidence>
<name>A0A8H6X267_9AGAR</name>
<evidence type="ECO:0000313" key="5">
    <source>
        <dbReference type="EMBL" id="KAF7333030.1"/>
    </source>
</evidence>
<protein>
    <submittedName>
        <fullName evidence="5">C6 finger domain</fullName>
    </submittedName>
</protein>
<dbReference type="Pfam" id="PF00172">
    <property type="entry name" value="Zn_clus"/>
    <property type="match status" value="1"/>
</dbReference>
<sequence length="304" mass="33822">MPSAPLSVKKTKATLTAEGDHRKRRRNRTTQSCLNCHATKRMCNRARPCSRCSQLGLSGNCVYEVDDPSRQGKLDEEARLMNRIAELEGVIRELKNKPHPRWLADKDRALSSDGSHTSSPSSEGPSTPHLPAWTFPSSSRSSSPSFPFPSPSSGQSSLPSYEKDSVESLLSMYTGLSEHMHIRRDSTCRCLTEPACYSAVLELSARLRRVAEILARSPSHVNNSTCGLNTRISALDVLVKDSLLGLRDHSLRSGLGCRNPIISPSVFNQFYANNDVPPISWDMDDIPRYNDDMMSWVPNRGYML</sequence>
<feature type="region of interest" description="Disordered" evidence="3">
    <location>
        <begin position="109"/>
        <end position="161"/>
    </location>
</feature>
<dbReference type="GO" id="GO:0008270">
    <property type="term" value="F:zinc ion binding"/>
    <property type="evidence" value="ECO:0007669"/>
    <property type="project" value="InterPro"/>
</dbReference>
<evidence type="ECO:0000256" key="3">
    <source>
        <dbReference type="SAM" id="MobiDB-lite"/>
    </source>
</evidence>
<evidence type="ECO:0000256" key="2">
    <source>
        <dbReference type="ARBA" id="ARBA00023242"/>
    </source>
</evidence>
<feature type="region of interest" description="Disordered" evidence="3">
    <location>
        <begin position="1"/>
        <end position="28"/>
    </location>
</feature>
<dbReference type="EMBL" id="JACAZI010000031">
    <property type="protein sequence ID" value="KAF7333030.1"/>
    <property type="molecule type" value="Genomic_DNA"/>
</dbReference>
<dbReference type="PROSITE" id="PS50048">
    <property type="entry name" value="ZN2_CY6_FUNGAL_2"/>
    <property type="match status" value="1"/>
</dbReference>
<feature type="compositionally biased region" description="Low complexity" evidence="3">
    <location>
        <begin position="111"/>
        <end position="160"/>
    </location>
</feature>
<reference evidence="5" key="1">
    <citation type="submission" date="2020-05" db="EMBL/GenBank/DDBJ databases">
        <title>Mycena genomes resolve the evolution of fungal bioluminescence.</title>
        <authorList>
            <person name="Tsai I.J."/>
        </authorList>
    </citation>
    <scope>NUCLEOTIDE SEQUENCE</scope>
    <source>
        <strain evidence="5">CCC161011</strain>
    </source>
</reference>
<feature type="domain" description="Zn(2)-C6 fungal-type" evidence="4">
    <location>
        <begin position="32"/>
        <end position="63"/>
    </location>
</feature>
<dbReference type="Proteomes" id="UP000620124">
    <property type="component" value="Unassembled WGS sequence"/>
</dbReference>
<dbReference type="PANTHER" id="PTHR31001">
    <property type="entry name" value="UNCHARACTERIZED TRANSCRIPTIONAL REGULATORY PROTEIN"/>
    <property type="match status" value="1"/>
</dbReference>
<dbReference type="GO" id="GO:0000981">
    <property type="term" value="F:DNA-binding transcription factor activity, RNA polymerase II-specific"/>
    <property type="evidence" value="ECO:0007669"/>
    <property type="project" value="InterPro"/>
</dbReference>
<keyword evidence="6" id="KW-1185">Reference proteome</keyword>
<dbReference type="PANTHER" id="PTHR31001:SF81">
    <property type="entry name" value="ZN(II)2CYS6 TRANSCRIPTION FACTOR"/>
    <property type="match status" value="1"/>
</dbReference>
<dbReference type="AlphaFoldDB" id="A0A8H6X267"/>
<evidence type="ECO:0000256" key="1">
    <source>
        <dbReference type="ARBA" id="ARBA00004123"/>
    </source>
</evidence>
<dbReference type="OrthoDB" id="2269373at2759"/>
<dbReference type="InterPro" id="IPR036864">
    <property type="entry name" value="Zn2-C6_fun-type_DNA-bd_sf"/>
</dbReference>
<gene>
    <name evidence="5" type="ORF">MVEN_02409300</name>
</gene>
<dbReference type="SUPFAM" id="SSF57701">
    <property type="entry name" value="Zn2/Cys6 DNA-binding domain"/>
    <property type="match status" value="1"/>
</dbReference>
<keyword evidence="2" id="KW-0539">Nucleus</keyword>